<name>A0A7N9CIM3_MACFA</name>
<dbReference type="InterPro" id="IPR052096">
    <property type="entry name" value="Endocannabinoid_amidase"/>
</dbReference>
<dbReference type="GO" id="GO:0009062">
    <property type="term" value="P:fatty acid catabolic process"/>
    <property type="evidence" value="ECO:0007669"/>
    <property type="project" value="TreeGrafter"/>
</dbReference>
<dbReference type="InterPro" id="IPR036928">
    <property type="entry name" value="AS_sf"/>
</dbReference>
<dbReference type="AlphaFoldDB" id="A0A7N9CIM3"/>
<evidence type="ECO:0000313" key="3">
    <source>
        <dbReference type="Proteomes" id="UP000233100"/>
    </source>
</evidence>
<dbReference type="Gene3D" id="3.90.1300.10">
    <property type="entry name" value="Amidase signature (AS) domain"/>
    <property type="match status" value="1"/>
</dbReference>
<proteinExistence type="predicted"/>
<sequence length="307" mass="33467">MWSVWEWALAGPSLKSAYSISSLQEPALDPQPILELPLAELAQQLRTEELSLESVLCSYLEQTLKVHQEVNYLMDFLGECKEELQALKKLKTSDRGLLYGVPMSLKDTYDCMGHDSTCLLAQFPEKPATKDGVIVKVLKAQGAIPFVQTNIPQTLLSFECSNPIYGQTLNPLNLKKTCGGSSGGEGALMAERGSILDMGTDTGDSICISASFCGVYGLWTTGFHLRYPLMVVVGWVWTCLEELGEVEGSAPPINFHLPSSVLGEVDRRASNNSCSSHAKHTMFCPGSSNVINVEVINDLPLINPSVH</sequence>
<dbReference type="SUPFAM" id="SSF75304">
    <property type="entry name" value="Amidase signature (AS) enzymes"/>
    <property type="match status" value="1"/>
</dbReference>
<reference evidence="2 3" key="1">
    <citation type="submission" date="2013-03" db="EMBL/GenBank/DDBJ databases">
        <authorList>
            <person name="Warren W."/>
            <person name="Wilson R.K."/>
        </authorList>
    </citation>
    <scope>NUCLEOTIDE SEQUENCE</scope>
</reference>
<reference evidence="2" key="3">
    <citation type="submission" date="2025-09" db="UniProtKB">
        <authorList>
            <consortium name="Ensembl"/>
        </authorList>
    </citation>
    <scope>IDENTIFICATION</scope>
</reference>
<dbReference type="Pfam" id="PF01425">
    <property type="entry name" value="Amidase"/>
    <property type="match status" value="1"/>
</dbReference>
<reference evidence="2" key="2">
    <citation type="submission" date="2025-08" db="UniProtKB">
        <authorList>
            <consortium name="Ensembl"/>
        </authorList>
    </citation>
    <scope>IDENTIFICATION</scope>
</reference>
<dbReference type="Ensembl" id="ENSMFAT00000085194.1">
    <property type="protein sequence ID" value="ENSMFAP00000050448.1"/>
    <property type="gene ID" value="ENSMFAG00000065640.1"/>
</dbReference>
<organism evidence="2 3">
    <name type="scientific">Macaca fascicularis</name>
    <name type="common">Crab-eating macaque</name>
    <name type="synonym">Cynomolgus monkey</name>
    <dbReference type="NCBI Taxonomy" id="9541"/>
    <lineage>
        <taxon>Eukaryota</taxon>
        <taxon>Metazoa</taxon>
        <taxon>Chordata</taxon>
        <taxon>Craniata</taxon>
        <taxon>Vertebrata</taxon>
        <taxon>Euteleostomi</taxon>
        <taxon>Mammalia</taxon>
        <taxon>Eutheria</taxon>
        <taxon>Euarchontoglires</taxon>
        <taxon>Primates</taxon>
        <taxon>Haplorrhini</taxon>
        <taxon>Catarrhini</taxon>
        <taxon>Cercopithecidae</taxon>
        <taxon>Cercopithecinae</taxon>
        <taxon>Macaca</taxon>
    </lineage>
</organism>
<dbReference type="GeneTree" id="ENSGT00940000163316"/>
<keyword evidence="3" id="KW-1185">Reference proteome</keyword>
<evidence type="ECO:0000259" key="1">
    <source>
        <dbReference type="Pfam" id="PF01425"/>
    </source>
</evidence>
<dbReference type="PANTHER" id="PTHR45847">
    <property type="entry name" value="FATTY ACID AMIDE HYDROLASE"/>
    <property type="match status" value="1"/>
</dbReference>
<evidence type="ECO:0000313" key="2">
    <source>
        <dbReference type="Ensembl" id="ENSMFAP00000050448.1"/>
    </source>
</evidence>
<dbReference type="PANTHER" id="PTHR45847:SF8">
    <property type="entry name" value="FATTY ACID AMIDE HYDROLASE-RELATED"/>
    <property type="match status" value="1"/>
</dbReference>
<dbReference type="GO" id="GO:0004040">
    <property type="term" value="F:amidase activity"/>
    <property type="evidence" value="ECO:0007669"/>
    <property type="project" value="TreeGrafter"/>
</dbReference>
<feature type="domain" description="Amidase" evidence="1">
    <location>
        <begin position="56"/>
        <end position="218"/>
    </location>
</feature>
<dbReference type="GO" id="GO:0017064">
    <property type="term" value="F:fatty acid amide hydrolase activity"/>
    <property type="evidence" value="ECO:0007669"/>
    <property type="project" value="TreeGrafter"/>
</dbReference>
<dbReference type="InterPro" id="IPR023631">
    <property type="entry name" value="Amidase_dom"/>
</dbReference>
<dbReference type="Proteomes" id="UP000233100">
    <property type="component" value="Chromosome 1"/>
</dbReference>
<accession>A0A7N9CIM3</accession>
<protein>
    <recommendedName>
        <fullName evidence="1">Amidase domain-containing protein</fullName>
    </recommendedName>
</protein>